<dbReference type="GO" id="GO:0060271">
    <property type="term" value="P:cilium assembly"/>
    <property type="evidence" value="ECO:0007669"/>
    <property type="project" value="TreeGrafter"/>
</dbReference>
<keyword evidence="2" id="KW-1185">Reference proteome</keyword>
<evidence type="ECO:0008006" key="3">
    <source>
        <dbReference type="Google" id="ProtNLM"/>
    </source>
</evidence>
<dbReference type="eggNOG" id="ENOG502RYGR">
    <property type="taxonomic scope" value="Eukaryota"/>
</dbReference>
<dbReference type="HOGENOM" id="CLU_078936_0_0_1"/>
<dbReference type="VEuPathDB" id="FungiDB:HpaG807541"/>
<protein>
    <recommendedName>
        <fullName evidence="3">BAR domain-containing protein</fullName>
    </recommendedName>
</protein>
<name>M4BMA4_HYAAE</name>
<dbReference type="GO" id="GO:0036064">
    <property type="term" value="C:ciliary basal body"/>
    <property type="evidence" value="ECO:0007669"/>
    <property type="project" value="TreeGrafter"/>
</dbReference>
<dbReference type="AlphaFoldDB" id="M4BMA4"/>
<dbReference type="Proteomes" id="UP000011713">
    <property type="component" value="Unassembled WGS sequence"/>
</dbReference>
<organism evidence="1 2">
    <name type="scientific">Hyaloperonospora arabidopsidis (strain Emoy2)</name>
    <name type="common">Downy mildew agent</name>
    <name type="synonym">Peronospora arabidopsidis</name>
    <dbReference type="NCBI Taxonomy" id="559515"/>
    <lineage>
        <taxon>Eukaryota</taxon>
        <taxon>Sar</taxon>
        <taxon>Stramenopiles</taxon>
        <taxon>Oomycota</taxon>
        <taxon>Peronosporomycetes</taxon>
        <taxon>Peronosporales</taxon>
        <taxon>Peronosporaceae</taxon>
        <taxon>Hyaloperonospora</taxon>
    </lineage>
</organism>
<sequence length="307" mass="34777">MVERSRTLQLQLEFMERTGRAVEELVQKMKKAHAEQETFLVAFTASLEDLAAQETCKPLAKCLEDLRECGQSLVRESHDVMMVRPETEILEVVTQVNDLAVTPMKRLLEDREKAVKIEVKLQTEFDEMKRGSAAKEKEKKLRMLSDQKRRVENVNALLDIHMESFERYRIEKMKKIVAELARSQAFYHAKGLELFAVPCQAIAKLYTTDVGQSKGAAQSVVVLALFCACCARVSTYSPEAFARMNPFRAVCVVDCQYQCRIAGAVKFLARPSNFAESSSNFLTVCRCNNSVSALHKFCQSHTSESTR</sequence>
<accession>M4BMA4</accession>
<dbReference type="EnsemblProtists" id="HpaT807541">
    <property type="protein sequence ID" value="HpaP807541"/>
    <property type="gene ID" value="HpaG807541"/>
</dbReference>
<dbReference type="PANTHER" id="PTHR21223">
    <property type="entry name" value="CBY1-INTERACTING BAR DOMAIN-CONTAINING PROTEIN HOMOLOG"/>
    <property type="match status" value="1"/>
</dbReference>
<reference evidence="2" key="1">
    <citation type="journal article" date="2010" name="Science">
        <title>Signatures of adaptation to obligate biotrophy in the Hyaloperonospora arabidopsidis genome.</title>
        <authorList>
            <person name="Baxter L."/>
            <person name="Tripathy S."/>
            <person name="Ishaque N."/>
            <person name="Boot N."/>
            <person name="Cabral A."/>
            <person name="Kemen E."/>
            <person name="Thines M."/>
            <person name="Ah-Fong A."/>
            <person name="Anderson R."/>
            <person name="Badejoko W."/>
            <person name="Bittner-Eddy P."/>
            <person name="Boore J.L."/>
            <person name="Chibucos M.C."/>
            <person name="Coates M."/>
            <person name="Dehal P."/>
            <person name="Delehaunty K."/>
            <person name="Dong S."/>
            <person name="Downton P."/>
            <person name="Dumas B."/>
            <person name="Fabro G."/>
            <person name="Fronick C."/>
            <person name="Fuerstenberg S.I."/>
            <person name="Fulton L."/>
            <person name="Gaulin E."/>
            <person name="Govers F."/>
            <person name="Hughes L."/>
            <person name="Humphray S."/>
            <person name="Jiang R.H."/>
            <person name="Judelson H."/>
            <person name="Kamoun S."/>
            <person name="Kyung K."/>
            <person name="Meijer H."/>
            <person name="Minx P."/>
            <person name="Morris P."/>
            <person name="Nelson J."/>
            <person name="Phuntumart V."/>
            <person name="Qutob D."/>
            <person name="Rehmany A."/>
            <person name="Rougon-Cardoso A."/>
            <person name="Ryden P."/>
            <person name="Torto-Alalibo T."/>
            <person name="Studholme D."/>
            <person name="Wang Y."/>
            <person name="Win J."/>
            <person name="Wood J."/>
            <person name="Clifton S.W."/>
            <person name="Rogers J."/>
            <person name="Van den Ackerveken G."/>
            <person name="Jones J.D."/>
            <person name="McDowell J.M."/>
            <person name="Beynon J."/>
            <person name="Tyler B.M."/>
        </authorList>
    </citation>
    <scope>NUCLEOTIDE SEQUENCE [LARGE SCALE GENOMIC DNA]</scope>
    <source>
        <strain evidence="2">Emoy2</strain>
    </source>
</reference>
<dbReference type="PANTHER" id="PTHR21223:SF2">
    <property type="entry name" value="CBY1-INTERACTING BAR DOMAIN-CONTAINING PROTEIN HOMOLOG"/>
    <property type="match status" value="1"/>
</dbReference>
<dbReference type="InterPro" id="IPR009602">
    <property type="entry name" value="CBAR/FAM92"/>
</dbReference>
<proteinExistence type="predicted"/>
<dbReference type="InterPro" id="IPR027267">
    <property type="entry name" value="AH/BAR_dom_sf"/>
</dbReference>
<evidence type="ECO:0000313" key="1">
    <source>
        <dbReference type="EnsemblProtists" id="HpaP807541"/>
    </source>
</evidence>
<dbReference type="InParanoid" id="M4BMA4"/>
<dbReference type="Gene3D" id="1.20.1270.60">
    <property type="entry name" value="Arfaptin homology (AH) domain/BAR domain"/>
    <property type="match status" value="1"/>
</dbReference>
<dbReference type="EMBL" id="JH598412">
    <property type="status" value="NOT_ANNOTATED_CDS"/>
    <property type="molecule type" value="Genomic_DNA"/>
</dbReference>
<evidence type="ECO:0000313" key="2">
    <source>
        <dbReference type="Proteomes" id="UP000011713"/>
    </source>
</evidence>
<reference evidence="1" key="2">
    <citation type="submission" date="2015-06" db="UniProtKB">
        <authorList>
            <consortium name="EnsemblProtists"/>
        </authorList>
    </citation>
    <scope>IDENTIFICATION</scope>
    <source>
        <strain evidence="1">Emoy2</strain>
    </source>
</reference>
<dbReference type="GO" id="GO:0035869">
    <property type="term" value="C:ciliary transition zone"/>
    <property type="evidence" value="ECO:0007669"/>
    <property type="project" value="TreeGrafter"/>
</dbReference>